<evidence type="ECO:0000256" key="3">
    <source>
        <dbReference type="ARBA" id="ARBA00022692"/>
    </source>
</evidence>
<feature type="transmembrane region" description="Helical" evidence="6">
    <location>
        <begin position="109"/>
        <end position="127"/>
    </location>
</feature>
<evidence type="ECO:0000313" key="7">
    <source>
        <dbReference type="EMBL" id="MBB6038492.1"/>
    </source>
</evidence>
<dbReference type="CDD" id="cd06173">
    <property type="entry name" value="MFS_MefA_like"/>
    <property type="match status" value="1"/>
</dbReference>
<proteinExistence type="predicted"/>
<feature type="transmembrane region" description="Helical" evidence="6">
    <location>
        <begin position="284"/>
        <end position="302"/>
    </location>
</feature>
<organism evidence="7 8">
    <name type="scientific">Phytomonospora endophytica</name>
    <dbReference type="NCBI Taxonomy" id="714109"/>
    <lineage>
        <taxon>Bacteria</taxon>
        <taxon>Bacillati</taxon>
        <taxon>Actinomycetota</taxon>
        <taxon>Actinomycetes</taxon>
        <taxon>Micromonosporales</taxon>
        <taxon>Micromonosporaceae</taxon>
        <taxon>Phytomonospora</taxon>
    </lineage>
</organism>
<dbReference type="RefSeq" id="WP_184791279.1">
    <property type="nucleotide sequence ID" value="NZ_BONT01000012.1"/>
</dbReference>
<dbReference type="GO" id="GO:0005886">
    <property type="term" value="C:plasma membrane"/>
    <property type="evidence" value="ECO:0007669"/>
    <property type="project" value="UniProtKB-SubCell"/>
</dbReference>
<keyword evidence="2" id="KW-1003">Cell membrane</keyword>
<reference evidence="7 8" key="1">
    <citation type="submission" date="2020-08" db="EMBL/GenBank/DDBJ databases">
        <title>Genomic Encyclopedia of Type Strains, Phase IV (KMG-IV): sequencing the most valuable type-strain genomes for metagenomic binning, comparative biology and taxonomic classification.</title>
        <authorList>
            <person name="Goeker M."/>
        </authorList>
    </citation>
    <scope>NUCLEOTIDE SEQUENCE [LARGE SCALE GENOMIC DNA]</scope>
    <source>
        <strain evidence="7 8">YIM 65646</strain>
    </source>
</reference>
<dbReference type="PANTHER" id="PTHR23513">
    <property type="entry name" value="INTEGRAL MEMBRANE EFFLUX PROTEIN-RELATED"/>
    <property type="match status" value="1"/>
</dbReference>
<name>A0A841FY99_9ACTN</name>
<dbReference type="InterPro" id="IPR011701">
    <property type="entry name" value="MFS"/>
</dbReference>
<feature type="transmembrane region" description="Helical" evidence="6">
    <location>
        <begin position="84"/>
        <end position="103"/>
    </location>
</feature>
<feature type="transmembrane region" description="Helical" evidence="6">
    <location>
        <begin position="402"/>
        <end position="423"/>
    </location>
</feature>
<gene>
    <name evidence="7" type="ORF">HNR73_006375</name>
</gene>
<dbReference type="PANTHER" id="PTHR23513:SF17">
    <property type="entry name" value="MEMBRANE PROTEIN"/>
    <property type="match status" value="1"/>
</dbReference>
<evidence type="ECO:0000313" key="8">
    <source>
        <dbReference type="Proteomes" id="UP000548476"/>
    </source>
</evidence>
<dbReference type="GO" id="GO:0022857">
    <property type="term" value="F:transmembrane transporter activity"/>
    <property type="evidence" value="ECO:0007669"/>
    <property type="project" value="InterPro"/>
</dbReference>
<comment type="subcellular location">
    <subcellularLocation>
        <location evidence="1">Cell membrane</location>
        <topology evidence="1">Multi-pass membrane protein</topology>
    </subcellularLocation>
</comment>
<comment type="caution">
    <text evidence="7">The sequence shown here is derived from an EMBL/GenBank/DDBJ whole genome shotgun (WGS) entry which is preliminary data.</text>
</comment>
<sequence length="439" mass="46678">MHTEGHLRAVFRESGFRRLLATRLTSQVADGFFQAGLAGTLLFNPNNQTSAMAVATGFALLVVPYSILGPYVGVFLDRWSRRNILFVANIVRAVLVVPTALLIGFGSDVWLYSTGALLIIAVNRFILAGLSAAQPHVVTDENLVTANSIAPTLGTAAYTTGIGTAAGIRLLIGDSSADYGVISSIAVVGYLAAALIARASFPVAALGPDESERHADRSITAEIGRITRGMADGVRHLAERRGAAYLMITQGIYRFLYGVLTIATLQLFRVYFDSGAHSEKAIGGLAAVFVAGSIGGLIGALITPKLTRRFGPRMWVLVVLCGVGADIVVFGPPFVQILLIVATFVLNIGSQSLKIVLDTSIQISCDDQYRGRVFSFNDTAFNVCWVLGQLVGAMVLPDDGKSLAVIIAIAVGYLLLAGGYALASRRHTPYDRPSWTTTQ</sequence>
<evidence type="ECO:0000256" key="6">
    <source>
        <dbReference type="SAM" id="Phobius"/>
    </source>
</evidence>
<evidence type="ECO:0000256" key="1">
    <source>
        <dbReference type="ARBA" id="ARBA00004651"/>
    </source>
</evidence>
<dbReference type="InterPro" id="IPR036259">
    <property type="entry name" value="MFS_trans_sf"/>
</dbReference>
<evidence type="ECO:0000256" key="5">
    <source>
        <dbReference type="ARBA" id="ARBA00023136"/>
    </source>
</evidence>
<dbReference type="Pfam" id="PF07690">
    <property type="entry name" value="MFS_1"/>
    <property type="match status" value="1"/>
</dbReference>
<feature type="transmembrane region" description="Helical" evidence="6">
    <location>
        <begin position="314"/>
        <end position="331"/>
    </location>
</feature>
<keyword evidence="4 6" id="KW-1133">Transmembrane helix</keyword>
<dbReference type="EMBL" id="JACHGT010000016">
    <property type="protein sequence ID" value="MBB6038492.1"/>
    <property type="molecule type" value="Genomic_DNA"/>
</dbReference>
<dbReference type="Gene3D" id="1.20.1250.20">
    <property type="entry name" value="MFS general substrate transporter like domains"/>
    <property type="match status" value="1"/>
</dbReference>
<feature type="transmembrane region" description="Helical" evidence="6">
    <location>
        <begin position="255"/>
        <end position="272"/>
    </location>
</feature>
<protein>
    <submittedName>
        <fullName evidence="7">MFS family permease</fullName>
    </submittedName>
</protein>
<dbReference type="SUPFAM" id="SSF103473">
    <property type="entry name" value="MFS general substrate transporter"/>
    <property type="match status" value="1"/>
</dbReference>
<keyword evidence="5 6" id="KW-0472">Membrane</keyword>
<dbReference type="AlphaFoldDB" id="A0A841FY99"/>
<evidence type="ECO:0000256" key="2">
    <source>
        <dbReference type="ARBA" id="ARBA00022475"/>
    </source>
</evidence>
<accession>A0A841FY99</accession>
<feature type="transmembrane region" description="Helical" evidence="6">
    <location>
        <begin position="51"/>
        <end position="72"/>
    </location>
</feature>
<evidence type="ECO:0000256" key="4">
    <source>
        <dbReference type="ARBA" id="ARBA00022989"/>
    </source>
</evidence>
<keyword evidence="8" id="KW-1185">Reference proteome</keyword>
<keyword evidence="3 6" id="KW-0812">Transmembrane</keyword>
<dbReference type="Proteomes" id="UP000548476">
    <property type="component" value="Unassembled WGS sequence"/>
</dbReference>